<feature type="domain" description="DUF2520" evidence="3">
    <location>
        <begin position="153"/>
        <end position="279"/>
    </location>
</feature>
<dbReference type="STRING" id="456.Ljor_0438"/>
<reference evidence="4 5" key="1">
    <citation type="submission" date="2015-11" db="EMBL/GenBank/DDBJ databases">
        <title>Genomic analysis of 38 Legionella species identifies large and diverse effector repertoires.</title>
        <authorList>
            <person name="Burstein D."/>
            <person name="Amaro F."/>
            <person name="Zusman T."/>
            <person name="Lifshitz Z."/>
            <person name="Cohen O."/>
            <person name="Gilbert J.A."/>
            <person name="Pupko T."/>
            <person name="Shuman H.A."/>
            <person name="Segal G."/>
        </authorList>
    </citation>
    <scope>NUCLEOTIDE SEQUENCE [LARGE SCALE GENOMIC DNA]</scope>
    <source>
        <strain evidence="4 5">BL-540</strain>
    </source>
</reference>
<keyword evidence="1" id="KW-0560">Oxidoreductase</keyword>
<evidence type="ECO:0000256" key="1">
    <source>
        <dbReference type="ARBA" id="ARBA00023002"/>
    </source>
</evidence>
<dbReference type="SUPFAM" id="SSF51735">
    <property type="entry name" value="NAD(P)-binding Rossmann-fold domains"/>
    <property type="match status" value="1"/>
</dbReference>
<dbReference type="PANTHER" id="PTHR40459">
    <property type="entry name" value="CONSERVED HYPOTHETICAL ALANINE AND LEUCINE RICH PROTEIN"/>
    <property type="match status" value="1"/>
</dbReference>
<dbReference type="InterPro" id="IPR036291">
    <property type="entry name" value="NAD(P)-bd_dom_sf"/>
</dbReference>
<protein>
    <submittedName>
        <fullName evidence="4">Rossmann-like domain protein</fullName>
    </submittedName>
</protein>
<accession>A0A0W0V7P6</accession>
<dbReference type="GO" id="GO:0016491">
    <property type="term" value="F:oxidoreductase activity"/>
    <property type="evidence" value="ECO:0007669"/>
    <property type="project" value="UniProtKB-KW"/>
</dbReference>
<dbReference type="Pfam" id="PF10728">
    <property type="entry name" value="DUF2520"/>
    <property type="match status" value="1"/>
</dbReference>
<dbReference type="AlphaFoldDB" id="A0A0W0V7P6"/>
<dbReference type="RefSeq" id="WP_058470010.1">
    <property type="nucleotide sequence ID" value="NZ_CAAAIC010000007.1"/>
</dbReference>
<dbReference type="SUPFAM" id="SSF48179">
    <property type="entry name" value="6-phosphogluconate dehydrogenase C-terminal domain-like"/>
    <property type="match status" value="1"/>
</dbReference>
<dbReference type="Proteomes" id="UP000055035">
    <property type="component" value="Unassembled WGS sequence"/>
</dbReference>
<name>A0A0W0V7P6_9GAMM</name>
<keyword evidence="5" id="KW-1185">Reference proteome</keyword>
<evidence type="ECO:0000259" key="3">
    <source>
        <dbReference type="Pfam" id="PF10728"/>
    </source>
</evidence>
<sequence length="300" mass="32307">MELLCSATSYFQVGDRILRPLSLNIIGAGKLGKVIGCLLKKALRISAICNQSPASTQTAVAFIGEGLCSSSIKDLPPSDLTLIAASDEAIFPIAEELSTSMKLQQGSIIFHCSGLLSSETLLPLKKKGCFLASIHPMKSFANPGLNITQYRGTYCAIEGDNEALSVLIPLFRSIGSVMFEIEKDKKALYHAAGVFASNYLLTLARQSLSCLHEAGVEEQLAVQIVSNLMKGTVSNLEHNLSPERALTGPIQRADLSTIKSHLQALNHEQKSIYSKLGLATIPLTMHDEEEKAAIKEALLP</sequence>
<dbReference type="Gene3D" id="1.10.1040.20">
    <property type="entry name" value="ProC-like, C-terminal domain"/>
    <property type="match status" value="1"/>
</dbReference>
<evidence type="ECO:0000313" key="5">
    <source>
        <dbReference type="Proteomes" id="UP000055035"/>
    </source>
</evidence>
<evidence type="ECO:0000313" key="4">
    <source>
        <dbReference type="EMBL" id="KTD16132.1"/>
    </source>
</evidence>
<dbReference type="OrthoDB" id="8650434at2"/>
<feature type="domain" description="Putative oxidoreductase/dehydrogenase Rossmann-like" evidence="2">
    <location>
        <begin position="21"/>
        <end position="136"/>
    </location>
</feature>
<dbReference type="InterPro" id="IPR018931">
    <property type="entry name" value="DUF2520"/>
</dbReference>
<organism evidence="4 5">
    <name type="scientific">Legionella jordanis</name>
    <dbReference type="NCBI Taxonomy" id="456"/>
    <lineage>
        <taxon>Bacteria</taxon>
        <taxon>Pseudomonadati</taxon>
        <taxon>Pseudomonadota</taxon>
        <taxon>Gammaproteobacteria</taxon>
        <taxon>Legionellales</taxon>
        <taxon>Legionellaceae</taxon>
        <taxon>Legionella</taxon>
    </lineage>
</organism>
<comment type="caution">
    <text evidence="4">The sequence shown here is derived from an EMBL/GenBank/DDBJ whole genome shotgun (WGS) entry which is preliminary data.</text>
</comment>
<dbReference type="Gene3D" id="3.40.50.720">
    <property type="entry name" value="NAD(P)-binding Rossmann-like Domain"/>
    <property type="match status" value="1"/>
</dbReference>
<dbReference type="InterPro" id="IPR037108">
    <property type="entry name" value="TM1727-like_C_sf"/>
</dbReference>
<dbReference type="Pfam" id="PF10727">
    <property type="entry name" value="Rossmann-like"/>
    <property type="match status" value="1"/>
</dbReference>
<dbReference type="InterPro" id="IPR008927">
    <property type="entry name" value="6-PGluconate_DH-like_C_sf"/>
</dbReference>
<proteinExistence type="predicted"/>
<dbReference type="InterPro" id="IPR019665">
    <property type="entry name" value="OxRdtase/DH_put_Rossmann_dom"/>
</dbReference>
<gene>
    <name evidence="4" type="ORF">Ljor_0438</name>
</gene>
<dbReference type="PATRIC" id="fig|456.5.peg.464"/>
<evidence type="ECO:0000259" key="2">
    <source>
        <dbReference type="Pfam" id="PF10727"/>
    </source>
</evidence>
<dbReference type="PANTHER" id="PTHR40459:SF1">
    <property type="entry name" value="CONSERVED HYPOTHETICAL ALANINE AND LEUCINE RICH PROTEIN"/>
    <property type="match status" value="1"/>
</dbReference>
<dbReference type="EMBL" id="LNYJ01000011">
    <property type="protein sequence ID" value="KTD16132.1"/>
    <property type="molecule type" value="Genomic_DNA"/>
</dbReference>